<feature type="compositionally biased region" description="Acidic residues" evidence="1">
    <location>
        <begin position="828"/>
        <end position="837"/>
    </location>
</feature>
<dbReference type="InterPro" id="IPR057567">
    <property type="entry name" value="TPR_TTI1_C"/>
</dbReference>
<dbReference type="EMBL" id="JAULSY010000153">
    <property type="protein sequence ID" value="KAK0661251.1"/>
    <property type="molecule type" value="Genomic_DNA"/>
</dbReference>
<dbReference type="Pfam" id="PF24181">
    <property type="entry name" value="TPR_TTI1_C"/>
    <property type="match status" value="1"/>
</dbReference>
<dbReference type="PANTHER" id="PTHR18460">
    <property type="entry name" value="TEL2 INTERACTING PROTEIN 1 TTI1 FAMILY MEMBER"/>
    <property type="match status" value="1"/>
</dbReference>
<reference evidence="4" key="1">
    <citation type="submission" date="2023-06" db="EMBL/GenBank/DDBJ databases">
        <title>Genome-scale phylogeny and comparative genomics of the fungal order Sordariales.</title>
        <authorList>
            <consortium name="Lawrence Berkeley National Laboratory"/>
            <person name="Hensen N."/>
            <person name="Bonometti L."/>
            <person name="Westerberg I."/>
            <person name="Brannstrom I.O."/>
            <person name="Guillou S."/>
            <person name="Cros-Aarteil S."/>
            <person name="Calhoun S."/>
            <person name="Haridas S."/>
            <person name="Kuo A."/>
            <person name="Mondo S."/>
            <person name="Pangilinan J."/>
            <person name="Riley R."/>
            <person name="Labutti K."/>
            <person name="Andreopoulos B."/>
            <person name="Lipzen A."/>
            <person name="Chen C."/>
            <person name="Yanf M."/>
            <person name="Daum C."/>
            <person name="Ng V."/>
            <person name="Clum A."/>
            <person name="Steindorff A."/>
            <person name="Ohm R."/>
            <person name="Martin F."/>
            <person name="Silar P."/>
            <person name="Natvig D."/>
            <person name="Lalanne C."/>
            <person name="Gautier V."/>
            <person name="Ament-Velasquez S.L."/>
            <person name="Kruys A."/>
            <person name="Hutchinson M.I."/>
            <person name="Powell A.J."/>
            <person name="Barry K."/>
            <person name="Miller A.N."/>
            <person name="Grigoriev I.V."/>
            <person name="Debuchy R."/>
            <person name="Gladieux P."/>
            <person name="Thoren M.H."/>
            <person name="Johannesson H."/>
        </authorList>
    </citation>
    <scope>NUCLEOTIDE SEQUENCE</scope>
    <source>
        <strain evidence="4">CBS 307.81</strain>
    </source>
</reference>
<name>A0AA40D3H5_9PEZI</name>
<dbReference type="InterPro" id="IPR011989">
    <property type="entry name" value="ARM-like"/>
</dbReference>
<feature type="region of interest" description="Disordered" evidence="1">
    <location>
        <begin position="747"/>
        <end position="854"/>
    </location>
</feature>
<proteinExistence type="predicted"/>
<gene>
    <name evidence="4" type="ORF">QBC41DRAFT_350696</name>
</gene>
<evidence type="ECO:0000313" key="5">
    <source>
        <dbReference type="Proteomes" id="UP001174997"/>
    </source>
</evidence>
<dbReference type="PIRSF" id="PIRSF005250">
    <property type="entry name" value="UCP005250"/>
    <property type="match status" value="1"/>
</dbReference>
<dbReference type="FunFam" id="1.25.10.10:FF:001401">
    <property type="entry name" value="Uncharacterized protein"/>
    <property type="match status" value="1"/>
</dbReference>
<evidence type="ECO:0000256" key="1">
    <source>
        <dbReference type="SAM" id="MobiDB-lite"/>
    </source>
</evidence>
<evidence type="ECO:0000313" key="4">
    <source>
        <dbReference type="EMBL" id="KAK0661251.1"/>
    </source>
</evidence>
<feature type="domain" description="TTI1 C-terminal TPR" evidence="3">
    <location>
        <begin position="822"/>
        <end position="948"/>
    </location>
</feature>
<dbReference type="Proteomes" id="UP001174997">
    <property type="component" value="Unassembled WGS sequence"/>
</dbReference>
<comment type="caution">
    <text evidence="4">The sequence shown here is derived from an EMBL/GenBank/DDBJ whole genome shotgun (WGS) entry which is preliminary data.</text>
</comment>
<dbReference type="InterPro" id="IPR016441">
    <property type="entry name" value="Tti1"/>
</dbReference>
<accession>A0AA40D3H5</accession>
<evidence type="ECO:0000259" key="3">
    <source>
        <dbReference type="Pfam" id="PF24181"/>
    </source>
</evidence>
<dbReference type="GO" id="GO:0005737">
    <property type="term" value="C:cytoplasm"/>
    <property type="evidence" value="ECO:0007669"/>
    <property type="project" value="TreeGrafter"/>
</dbReference>
<dbReference type="PANTHER" id="PTHR18460:SF3">
    <property type="entry name" value="TELO2-INTERACTING PROTEIN 1 HOMOLOG"/>
    <property type="match status" value="1"/>
</dbReference>
<protein>
    <submittedName>
        <fullName evidence="4">Armadillo-type protein</fullName>
    </submittedName>
</protein>
<dbReference type="InterPro" id="IPR052587">
    <property type="entry name" value="TELO2-interacting_protein_1"/>
</dbReference>
<feature type="compositionally biased region" description="Basic and acidic residues" evidence="1">
    <location>
        <begin position="774"/>
        <end position="783"/>
    </location>
</feature>
<dbReference type="Pfam" id="PF24173">
    <property type="entry name" value="TPR_TTI1_N"/>
    <property type="match status" value="1"/>
</dbReference>
<dbReference type="SUPFAM" id="SSF48371">
    <property type="entry name" value="ARM repeat"/>
    <property type="match status" value="1"/>
</dbReference>
<dbReference type="InterPro" id="IPR057566">
    <property type="entry name" value="TPR_TTI1_N"/>
</dbReference>
<feature type="domain" description="TTI1 N-terminal TPR" evidence="2">
    <location>
        <begin position="14"/>
        <end position="360"/>
    </location>
</feature>
<sequence>MSTTTVSTPRTEFFQKLKRVCVPLNQLAVRSQDKTADAKEILQHVESLIELWSTQASQDDSILDDRLADYVFVPLSQVLRERDQYPMRVVEGIIRLLRELIQHGWKVKTSAALFRQLLILLSFTIGGVPGQERKKDIPEETIIEGFKTLRALITSVDPSRLKRSEIPGEDSIPALGHSVTVMIDAITEDVPSLIQLEAVACLRAVFTSTKDNSVLAQFLPGTVSGLGKRLSPPLEKQSQKRVLVACLEALQLVLVNVLGDLKVRGLLRQLETATSAGEETKTEGDSESRDIELTPSWLKATAAQVKIALSAVLKLRSHEAEEVQRALYRLCISLLDECHASLADSQSILVETALMLQEDEATQSRLETSLQDLVSIYPELSNSIKSALYSWVTGLPRMMQSSNEKTKQLAIRSILRGSKLAAAMHMDSSTLDDSLADSLRDSIITLMKASKPPKVIDDLGAIDLSQSTALMRSGNTELATYNPVILDSEGQKTTRNELSSLISQIGSPTLQVKLATSMLSYVRDSDEPTTQIASFWLAFQLLKSTYSQSADMDELFDFSGLGETQLQDEAFQELYDFSTSVLASHSDSIESPWQLEALALEVTAYFSTRLKEDFRPELIDVLYPVTTFLGSSEPQLRRHAITTLNILASSCGYDSVSELIVDNADYMLNSVSLRLNTLDISPASTKVLTMMVRLTGPKLVPFLDDTVQAIFAALDNYHGYPVFVESLFSVLSEIVTQGVKSDLLLLPDTDKKPSVDHKKRPYQPQGIEGILSTVERHLSRVEQSKSQAEEPFTPHHHPTQPWGPGKQKSPKPKSFLEELEAAASDNNNNDEEEEDPTAVEKKPAEEDKEPVQTPTYQLLTRILTLTQHYLTSPTPTLRKSLLELISTVTPALSPSENAFLPLVNAVWPVLITRLHDPEPFVAVAAARALGGMCKGAGDFMGSRIKTVWGERHQGLKGWVVKVKAEAMGVRGKTGSNYKGRGLIGSGGRGGDGGGIMIPTSSGPSQGLSSSVGAGGLLKLDFGGPAAGPGVDGGGMKMVSSSYTPSSASGGGALGRFSQSTQLWEAALGLLTDIVSYVKVEDEMFDEILELVVDVLPGRAELKQAMETVNGDAVWLGLVERRLLKVNNNMPVMEGFGFARVEVGGR</sequence>
<dbReference type="InterPro" id="IPR016024">
    <property type="entry name" value="ARM-type_fold"/>
</dbReference>
<dbReference type="Gene3D" id="1.25.10.10">
    <property type="entry name" value="Leucine-rich Repeat Variant"/>
    <property type="match status" value="2"/>
</dbReference>
<organism evidence="4 5">
    <name type="scientific">Cercophora samala</name>
    <dbReference type="NCBI Taxonomy" id="330535"/>
    <lineage>
        <taxon>Eukaryota</taxon>
        <taxon>Fungi</taxon>
        <taxon>Dikarya</taxon>
        <taxon>Ascomycota</taxon>
        <taxon>Pezizomycotina</taxon>
        <taxon>Sordariomycetes</taxon>
        <taxon>Sordariomycetidae</taxon>
        <taxon>Sordariales</taxon>
        <taxon>Lasiosphaeriaceae</taxon>
        <taxon>Cercophora</taxon>
    </lineage>
</organism>
<dbReference type="InterPro" id="IPR049362">
    <property type="entry name" value="TTI1_rpt"/>
</dbReference>
<dbReference type="AlphaFoldDB" id="A0AA40D3H5"/>
<keyword evidence="5" id="KW-1185">Reference proteome</keyword>
<dbReference type="Pfam" id="PF21547">
    <property type="entry name" value="TTI1"/>
    <property type="match status" value="1"/>
</dbReference>
<evidence type="ECO:0000259" key="2">
    <source>
        <dbReference type="Pfam" id="PF24173"/>
    </source>
</evidence>